<gene>
    <name evidence="9" type="ORF">CLOHYLEM_05746</name>
</gene>
<feature type="transmembrane region" description="Helical" evidence="7">
    <location>
        <begin position="21"/>
        <end position="43"/>
    </location>
</feature>
<dbReference type="PANTHER" id="PTHR43386">
    <property type="entry name" value="OLIGOPEPTIDE TRANSPORT SYSTEM PERMEASE PROTEIN APPC"/>
    <property type="match status" value="1"/>
</dbReference>
<feature type="transmembrane region" description="Helical" evidence="7">
    <location>
        <begin position="215"/>
        <end position="233"/>
    </location>
</feature>
<evidence type="ECO:0000313" key="9">
    <source>
        <dbReference type="EMBL" id="EEG73741.1"/>
    </source>
</evidence>
<evidence type="ECO:0000259" key="8">
    <source>
        <dbReference type="PROSITE" id="PS50928"/>
    </source>
</evidence>
<comment type="subcellular location">
    <subcellularLocation>
        <location evidence="1 7">Cell membrane</location>
        <topology evidence="1 7">Multi-pass membrane protein</topology>
    </subcellularLocation>
</comment>
<keyword evidence="4 7" id="KW-0812">Transmembrane</keyword>
<dbReference type="Gene3D" id="1.10.3720.10">
    <property type="entry name" value="MetI-like"/>
    <property type="match status" value="1"/>
</dbReference>
<evidence type="ECO:0000256" key="2">
    <source>
        <dbReference type="ARBA" id="ARBA00022448"/>
    </source>
</evidence>
<dbReference type="eggNOG" id="COG1173">
    <property type="taxonomic scope" value="Bacteria"/>
</dbReference>
<keyword evidence="10" id="KW-1185">Reference proteome</keyword>
<dbReference type="HOGENOM" id="CLU_028518_5_3_9"/>
<evidence type="ECO:0000256" key="3">
    <source>
        <dbReference type="ARBA" id="ARBA00022475"/>
    </source>
</evidence>
<keyword evidence="5 7" id="KW-1133">Transmembrane helix</keyword>
<comment type="similarity">
    <text evidence="7">Belongs to the binding-protein-dependent transport system permease family.</text>
</comment>
<dbReference type="Pfam" id="PF12911">
    <property type="entry name" value="OppC_N"/>
    <property type="match status" value="1"/>
</dbReference>
<dbReference type="STRING" id="553973.CLOHYLEM_05746"/>
<organism evidence="9 10">
    <name type="scientific">[Clostridium] hylemonae DSM 15053</name>
    <dbReference type="NCBI Taxonomy" id="553973"/>
    <lineage>
        <taxon>Bacteria</taxon>
        <taxon>Bacillati</taxon>
        <taxon>Bacillota</taxon>
        <taxon>Clostridia</taxon>
        <taxon>Lachnospirales</taxon>
        <taxon>Lachnospiraceae</taxon>
    </lineage>
</organism>
<dbReference type="InterPro" id="IPR025966">
    <property type="entry name" value="OppC_N"/>
</dbReference>
<dbReference type="RefSeq" id="WP_006443090.1">
    <property type="nucleotide sequence ID" value="NZ_CP036524.1"/>
</dbReference>
<evidence type="ECO:0000256" key="1">
    <source>
        <dbReference type="ARBA" id="ARBA00004651"/>
    </source>
</evidence>
<feature type="transmembrane region" description="Helical" evidence="7">
    <location>
        <begin position="125"/>
        <end position="145"/>
    </location>
</feature>
<dbReference type="GO" id="GO:0055085">
    <property type="term" value="P:transmembrane transport"/>
    <property type="evidence" value="ECO:0007669"/>
    <property type="project" value="InterPro"/>
</dbReference>
<dbReference type="InterPro" id="IPR035906">
    <property type="entry name" value="MetI-like_sf"/>
</dbReference>
<evidence type="ECO:0000256" key="4">
    <source>
        <dbReference type="ARBA" id="ARBA00022692"/>
    </source>
</evidence>
<proteinExistence type="inferred from homology"/>
<dbReference type="OrthoDB" id="9797852at2"/>
<dbReference type="Pfam" id="PF00528">
    <property type="entry name" value="BPD_transp_1"/>
    <property type="match status" value="1"/>
</dbReference>
<accession>C0C287</accession>
<dbReference type="SUPFAM" id="SSF161098">
    <property type="entry name" value="MetI-like"/>
    <property type="match status" value="1"/>
</dbReference>
<protein>
    <submittedName>
        <fullName evidence="9">ABC transporter, permease protein</fullName>
    </submittedName>
</protein>
<dbReference type="AlphaFoldDB" id="C0C287"/>
<comment type="caution">
    <text evidence="9">The sequence shown here is derived from an EMBL/GenBank/DDBJ whole genome shotgun (WGS) entry which is preliminary data.</text>
</comment>
<dbReference type="PANTHER" id="PTHR43386:SF1">
    <property type="entry name" value="D,D-DIPEPTIDE TRANSPORT SYSTEM PERMEASE PROTEIN DDPC-RELATED"/>
    <property type="match status" value="1"/>
</dbReference>
<feature type="domain" description="ABC transmembrane type-1" evidence="8">
    <location>
        <begin position="85"/>
        <end position="275"/>
    </location>
</feature>
<reference evidence="9" key="2">
    <citation type="submission" date="2013-06" db="EMBL/GenBank/DDBJ databases">
        <title>Draft genome sequence of Clostridium hylemonae (DSM 15053).</title>
        <authorList>
            <person name="Sudarsanam P."/>
            <person name="Ley R."/>
            <person name="Guruge J."/>
            <person name="Turnbaugh P.J."/>
            <person name="Mahowald M."/>
            <person name="Liep D."/>
            <person name="Gordon J."/>
        </authorList>
    </citation>
    <scope>NUCLEOTIDE SEQUENCE</scope>
    <source>
        <strain evidence="9">DSM 15053</strain>
    </source>
</reference>
<keyword evidence="2 7" id="KW-0813">Transport</keyword>
<feature type="transmembrane region" description="Helical" evidence="7">
    <location>
        <begin position="89"/>
        <end position="113"/>
    </location>
</feature>
<dbReference type="Proteomes" id="UP000004893">
    <property type="component" value="Unassembled WGS sequence"/>
</dbReference>
<reference evidence="9" key="1">
    <citation type="submission" date="2009-02" db="EMBL/GenBank/DDBJ databases">
        <authorList>
            <person name="Fulton L."/>
            <person name="Clifton S."/>
            <person name="Fulton B."/>
            <person name="Xu J."/>
            <person name="Minx P."/>
            <person name="Pepin K.H."/>
            <person name="Johnson M."/>
            <person name="Bhonagiri V."/>
            <person name="Nash W.E."/>
            <person name="Mardis E.R."/>
            <person name="Wilson R.K."/>
        </authorList>
    </citation>
    <scope>NUCLEOTIDE SEQUENCE [LARGE SCALE GENOMIC DNA]</scope>
    <source>
        <strain evidence="9">DSM 15053</strain>
    </source>
</reference>
<name>C0C287_9FIRM</name>
<dbReference type="CDD" id="cd06261">
    <property type="entry name" value="TM_PBP2"/>
    <property type="match status" value="1"/>
</dbReference>
<feature type="transmembrane region" description="Helical" evidence="7">
    <location>
        <begin position="253"/>
        <end position="274"/>
    </location>
</feature>
<keyword evidence="6 7" id="KW-0472">Membrane</keyword>
<dbReference type="GO" id="GO:0005886">
    <property type="term" value="C:plasma membrane"/>
    <property type="evidence" value="ECO:0007669"/>
    <property type="project" value="UniProtKB-SubCell"/>
</dbReference>
<dbReference type="InterPro" id="IPR050366">
    <property type="entry name" value="BP-dependent_transpt_permease"/>
</dbReference>
<dbReference type="EMBL" id="ABYI02000022">
    <property type="protein sequence ID" value="EEG73741.1"/>
    <property type="molecule type" value="Genomic_DNA"/>
</dbReference>
<dbReference type="PROSITE" id="PS50928">
    <property type="entry name" value="ABC_TM1"/>
    <property type="match status" value="1"/>
</dbReference>
<evidence type="ECO:0000313" key="10">
    <source>
        <dbReference type="Proteomes" id="UP000004893"/>
    </source>
</evidence>
<dbReference type="InterPro" id="IPR000515">
    <property type="entry name" value="MetI-like"/>
</dbReference>
<keyword evidence="3" id="KW-1003">Cell membrane</keyword>
<evidence type="ECO:0000256" key="5">
    <source>
        <dbReference type="ARBA" id="ARBA00022989"/>
    </source>
</evidence>
<feature type="transmembrane region" description="Helical" evidence="7">
    <location>
        <begin position="151"/>
        <end position="169"/>
    </location>
</feature>
<evidence type="ECO:0000256" key="7">
    <source>
        <dbReference type="RuleBase" id="RU363032"/>
    </source>
</evidence>
<sequence>MKAERKETWIQNWYKFAAGKVSVLGLAIVLLIVLLAIFAPVIAPYPEDAGPVVKFEESSQPPSAQHLMGTDTMGRDVFSRLLISLRSSLLMGVLVLAIAVPVGFVVGVLAGYFKDTWIETILMRIVDIFLSVPALVLALAIAAILEPNLKNSMVAITIMWWPWYARLSFGVASSLRTENYIVYAELTGAKLSHIVLKEFLPNTFDQILTKMTLDMGYVICMGATLSFVGLGEQPPTPALGNMINDGVKFLPDMWWLAVFPAVAIIVIVLGFNLLGDGVGNIFNVEGK</sequence>
<evidence type="ECO:0000256" key="6">
    <source>
        <dbReference type="ARBA" id="ARBA00023136"/>
    </source>
</evidence>